<feature type="domain" description="START" evidence="2">
    <location>
        <begin position="202"/>
        <end position="400"/>
    </location>
</feature>
<evidence type="ECO:0000256" key="1">
    <source>
        <dbReference type="SAM" id="MobiDB-lite"/>
    </source>
</evidence>
<dbReference type="Gene3D" id="3.30.530.20">
    <property type="match status" value="1"/>
</dbReference>
<name>A0A7S1SJP9_9CHLO</name>
<dbReference type="CDD" id="cd00177">
    <property type="entry name" value="START"/>
    <property type="match status" value="1"/>
</dbReference>
<dbReference type="SUPFAM" id="SSF55961">
    <property type="entry name" value="Bet v1-like"/>
    <property type="match status" value="1"/>
</dbReference>
<dbReference type="InterPro" id="IPR009769">
    <property type="entry name" value="EDR2_C"/>
</dbReference>
<feature type="compositionally biased region" description="Polar residues" evidence="1">
    <location>
        <begin position="441"/>
        <end position="462"/>
    </location>
</feature>
<organism evidence="3">
    <name type="scientific">Tetraselmis chuii</name>
    <dbReference type="NCBI Taxonomy" id="63592"/>
    <lineage>
        <taxon>Eukaryota</taxon>
        <taxon>Viridiplantae</taxon>
        <taxon>Chlorophyta</taxon>
        <taxon>core chlorophytes</taxon>
        <taxon>Chlorodendrophyceae</taxon>
        <taxon>Chlorodendrales</taxon>
        <taxon>Chlorodendraceae</taxon>
        <taxon>Tetraselmis</taxon>
    </lineage>
</organism>
<gene>
    <name evidence="3" type="ORF">TCHU04912_LOCUS3231</name>
</gene>
<feature type="region of interest" description="Disordered" evidence="1">
    <location>
        <begin position="436"/>
        <end position="477"/>
    </location>
</feature>
<reference evidence="3" key="1">
    <citation type="submission" date="2021-01" db="EMBL/GenBank/DDBJ databases">
        <authorList>
            <person name="Corre E."/>
            <person name="Pelletier E."/>
            <person name="Niang G."/>
            <person name="Scheremetjew M."/>
            <person name="Finn R."/>
            <person name="Kale V."/>
            <person name="Holt S."/>
            <person name="Cochrane G."/>
            <person name="Meng A."/>
            <person name="Brown T."/>
            <person name="Cohen L."/>
        </authorList>
    </citation>
    <scope>NUCLEOTIDE SEQUENCE</scope>
    <source>
        <strain evidence="3">PLY429</strain>
    </source>
</reference>
<proteinExistence type="predicted"/>
<feature type="compositionally biased region" description="Polar residues" evidence="1">
    <location>
        <begin position="132"/>
        <end position="142"/>
    </location>
</feature>
<evidence type="ECO:0000313" key="3">
    <source>
        <dbReference type="EMBL" id="CAD9200998.1"/>
    </source>
</evidence>
<protein>
    <recommendedName>
        <fullName evidence="2">START domain-containing protein</fullName>
    </recommendedName>
</protein>
<dbReference type="AlphaFoldDB" id="A0A7S1SJP9"/>
<dbReference type="Pfam" id="PF07059">
    <property type="entry name" value="EDR2_C"/>
    <property type="match status" value="1"/>
</dbReference>
<feature type="compositionally biased region" description="Acidic residues" evidence="1">
    <location>
        <begin position="169"/>
        <end position="181"/>
    </location>
</feature>
<accession>A0A7S1SJP9</accession>
<dbReference type="PANTHER" id="PTHR12136">
    <property type="entry name" value="ENHANCED DISEASE RESISTANCE-RELATED"/>
    <property type="match status" value="1"/>
</dbReference>
<feature type="region of interest" description="Disordered" evidence="1">
    <location>
        <begin position="124"/>
        <end position="199"/>
    </location>
</feature>
<dbReference type="PROSITE" id="PS50848">
    <property type="entry name" value="START"/>
    <property type="match status" value="1"/>
</dbReference>
<dbReference type="InterPro" id="IPR045096">
    <property type="entry name" value="EDR2-like"/>
</dbReference>
<feature type="compositionally biased region" description="Low complexity" evidence="1">
    <location>
        <begin position="463"/>
        <end position="477"/>
    </location>
</feature>
<dbReference type="InterPro" id="IPR023393">
    <property type="entry name" value="START-like_dom_sf"/>
</dbReference>
<feature type="compositionally biased region" description="Polar residues" evidence="1">
    <location>
        <begin position="150"/>
        <end position="161"/>
    </location>
</feature>
<dbReference type="GO" id="GO:0008289">
    <property type="term" value="F:lipid binding"/>
    <property type="evidence" value="ECO:0007669"/>
    <property type="project" value="InterPro"/>
</dbReference>
<dbReference type="InterPro" id="IPR002913">
    <property type="entry name" value="START_lipid-bd_dom"/>
</dbReference>
<dbReference type="Pfam" id="PF01852">
    <property type="entry name" value="START"/>
    <property type="match status" value="1"/>
</dbReference>
<evidence type="ECO:0000259" key="2">
    <source>
        <dbReference type="PROSITE" id="PS50848"/>
    </source>
</evidence>
<dbReference type="EMBL" id="HBGG01006600">
    <property type="protein sequence ID" value="CAD9200998.1"/>
    <property type="molecule type" value="Transcribed_RNA"/>
</dbReference>
<dbReference type="PANTHER" id="PTHR12136:SF41">
    <property type="entry name" value="PLECKSTRIN HOMOLOGY (PH) AND LIPID-BINDING START DOMAINS-CONTAINING PROTEIN"/>
    <property type="match status" value="1"/>
</dbReference>
<sequence length="729" mass="81385">MVSQMINARYMQLWEDCILQHKTKAHVTDSAKSPRTFHLDGTCTVSIVYEEDMLLKPKGVGTVQALVMSNYEHKQLHVFTIRWALAHGHYGRTDHLLLGFSDKADAVKWREAVQRCIEKLPARKTPRDGLQKDSSGVSSSLEFQRESSERGMSTSSETQQPMLVGRGGDEEEDDDDDDDFVDASQNLEKSSPGGKEGDKCNYIDPEWMRKAQWPTKWVSQSFYNGIAVYREQEKDGGAHMCHAVIRSSPKEVFEAVQRFEVGFNSTLQNMTVLETFKGENTQIVHCNITPQGALVPFFGPRDLVIQRSWRVEEDETYVVTMNSVEHPLCPTPPVKKGLGWFTSPVRAQVIAAGFSIAPLKAKHLPPSVNPSQSPECLLTVVMRVDIGGALNWFGPAFRSLENMWLEPMISSIAGIRERMEQRRFVGTCLLADADSAKSSHHTQQQAHQPESTAVKPSQSPLRSKSTSQSGGSSSEFNSSHLVLDQTYWSYPGIAGMKVRGPGYLQTKKKVLSQEPMFTLTDLFLLKLDKATENIAHYLLPPSTPGFTFVVNIMVPGDDKRGHTHLVVFWNDTRGMGEEEDDESTNTPFNTSLARFIFGDGPTFDAQRNSTFKLIPHVVDGSWVIKQSVGATPVLLGNKLRQAYHRGPNYFEVDIDIASSAVARNVVGLVEKSTRTVVVDLAILMEGKKEDELPERLLGTVQLNRIDMDKATRLTQADLNQIGPRSKKTE</sequence>